<dbReference type="AlphaFoldDB" id="A0A0K2Y495"/>
<reference evidence="2" key="1">
    <citation type="submission" date="2014-12" db="EMBL/GenBank/DDBJ databases">
        <authorList>
            <person name="Jaenicke S."/>
        </authorList>
    </citation>
    <scope>NUCLEOTIDE SEQUENCE [LARGE SCALE GENOMIC DNA]</scope>
</reference>
<gene>
    <name evidence="1" type="ORF">HAL07_16070</name>
</gene>
<dbReference type="GeneID" id="82132509"/>
<evidence type="ECO:0000313" key="1">
    <source>
        <dbReference type="EMBL" id="CRF53142.1"/>
    </source>
</evidence>
<evidence type="ECO:0000313" key="2">
    <source>
        <dbReference type="Proteomes" id="UP000043437"/>
    </source>
</evidence>
<dbReference type="Proteomes" id="UP000043437">
    <property type="component" value="Unassembled WGS sequence"/>
</dbReference>
<dbReference type="RefSeq" id="WP_053945652.1">
    <property type="nucleotide sequence ID" value="NZ_CDMG01000009.1"/>
</dbReference>
<protein>
    <recommendedName>
        <fullName evidence="3">TIR domain-containing protein</fullName>
    </recommendedName>
</protein>
<accession>A0A0K2Y495</accession>
<sequence length="234" mass="27297">MMYEAYRVRNEDLYKGIFYGISEEFNKDKKDLVNLIVKEVSSPNGIRADELQELLFSRVEGSHVFLSHSFDDRDEALCVKEYIETNQPWCKVFIDSLCWQSVYDAQEVLEEQYGMDGITKNLYPMLCVALAQMIQACRSFVFLETKNSVSTIRSLDEWKIRGGRSDYDQYTQSSWIYYELQIAQLLLKQKKGRMRASQESIVESFGISFNYSVRDVLKGMQLVSLDSLLNKLRN</sequence>
<proteinExistence type="predicted"/>
<name>A0A0K2Y495_9HELI</name>
<organism evidence="1 2">
    <name type="scientific">Helicobacter ailurogastricus</name>
    <dbReference type="NCBI Taxonomy" id="1578720"/>
    <lineage>
        <taxon>Bacteria</taxon>
        <taxon>Pseudomonadati</taxon>
        <taxon>Campylobacterota</taxon>
        <taxon>Epsilonproteobacteria</taxon>
        <taxon>Campylobacterales</taxon>
        <taxon>Helicobacteraceae</taxon>
        <taxon>Helicobacter</taxon>
    </lineage>
</organism>
<evidence type="ECO:0008006" key="3">
    <source>
        <dbReference type="Google" id="ProtNLM"/>
    </source>
</evidence>
<dbReference type="EMBL" id="CDMG01000009">
    <property type="protein sequence ID" value="CRF53142.1"/>
    <property type="molecule type" value="Genomic_DNA"/>
</dbReference>